<dbReference type="Gene3D" id="1.10.630.10">
    <property type="entry name" value="Cytochrome P450"/>
    <property type="match status" value="1"/>
</dbReference>
<dbReference type="InterPro" id="IPR001128">
    <property type="entry name" value="Cyt_P450"/>
</dbReference>
<evidence type="ECO:0000256" key="10">
    <source>
        <dbReference type="ARBA" id="ARBA00023004"/>
    </source>
</evidence>
<proteinExistence type="inferred from homology"/>
<evidence type="ECO:0000256" key="13">
    <source>
        <dbReference type="PIRSR" id="PIRSR602401-1"/>
    </source>
</evidence>
<dbReference type="InterPro" id="IPR050196">
    <property type="entry name" value="Cytochrome_P450_Monoox"/>
</dbReference>
<evidence type="ECO:0000313" key="16">
    <source>
        <dbReference type="EMBL" id="EDW74217.1"/>
    </source>
</evidence>
<dbReference type="SUPFAM" id="SSF48264">
    <property type="entry name" value="Cytochrome P450"/>
    <property type="match status" value="1"/>
</dbReference>
<dbReference type="PRINTS" id="PR00385">
    <property type="entry name" value="P450"/>
</dbReference>
<dbReference type="PRINTS" id="PR00463">
    <property type="entry name" value="EP450I"/>
</dbReference>
<evidence type="ECO:0000256" key="9">
    <source>
        <dbReference type="ARBA" id="ARBA00023002"/>
    </source>
</evidence>
<evidence type="ECO:0000256" key="1">
    <source>
        <dbReference type="ARBA" id="ARBA00001971"/>
    </source>
</evidence>
<dbReference type="AlphaFoldDB" id="B4MQ28"/>
<dbReference type="GO" id="GO:0020037">
    <property type="term" value="F:heme binding"/>
    <property type="evidence" value="ECO:0007669"/>
    <property type="project" value="InterPro"/>
</dbReference>
<evidence type="ECO:0000313" key="17">
    <source>
        <dbReference type="Proteomes" id="UP000007798"/>
    </source>
</evidence>
<keyword evidence="10 13" id="KW-0408">Iron</keyword>
<dbReference type="FunCoup" id="B4MQ28">
    <property type="interactions" value="170"/>
</dbReference>
<keyword evidence="6 13" id="KW-0479">Metal-binding</keyword>
<dbReference type="PANTHER" id="PTHR24291:SF203">
    <property type="entry name" value="CYTOCHROME P450 4D1-RELATED"/>
    <property type="match status" value="1"/>
</dbReference>
<dbReference type="InterPro" id="IPR036396">
    <property type="entry name" value="Cyt_P450_sf"/>
</dbReference>
<comment type="cofactor">
    <cofactor evidence="1 13">
        <name>heme</name>
        <dbReference type="ChEBI" id="CHEBI:30413"/>
    </cofactor>
</comment>
<dbReference type="PANTHER" id="PTHR24291">
    <property type="entry name" value="CYTOCHROME P450 FAMILY 4"/>
    <property type="match status" value="1"/>
</dbReference>
<dbReference type="GO" id="GO:0016705">
    <property type="term" value="F:oxidoreductase activity, acting on paired donors, with incorporation or reduction of molecular oxygen"/>
    <property type="evidence" value="ECO:0007669"/>
    <property type="project" value="InterPro"/>
</dbReference>
<keyword evidence="11 14" id="KW-0503">Monooxygenase</keyword>
<dbReference type="GO" id="GO:0005506">
    <property type="term" value="F:iron ion binding"/>
    <property type="evidence" value="ECO:0007669"/>
    <property type="project" value="InterPro"/>
</dbReference>
<evidence type="ECO:0000256" key="4">
    <source>
        <dbReference type="ARBA" id="ARBA00010617"/>
    </source>
</evidence>
<dbReference type="InterPro" id="IPR002401">
    <property type="entry name" value="Cyt_P450_E_grp-I"/>
</dbReference>
<protein>
    <submittedName>
        <fullName evidence="16">GK21501</fullName>
    </submittedName>
</protein>
<dbReference type="GO" id="GO:0004497">
    <property type="term" value="F:monooxygenase activity"/>
    <property type="evidence" value="ECO:0007669"/>
    <property type="project" value="UniProtKB-KW"/>
</dbReference>
<feature type="signal peptide" evidence="15">
    <location>
        <begin position="1"/>
        <end position="17"/>
    </location>
</feature>
<dbReference type="GO" id="GO:0005789">
    <property type="term" value="C:endoplasmic reticulum membrane"/>
    <property type="evidence" value="ECO:0007669"/>
    <property type="project" value="UniProtKB-SubCell"/>
</dbReference>
<dbReference type="Pfam" id="PF00067">
    <property type="entry name" value="p450"/>
    <property type="match status" value="1"/>
</dbReference>
<dbReference type="PROSITE" id="PS00086">
    <property type="entry name" value="CYTOCHROME_P450"/>
    <property type="match status" value="1"/>
</dbReference>
<reference evidence="16 17" key="1">
    <citation type="journal article" date="2007" name="Nature">
        <title>Evolution of genes and genomes on the Drosophila phylogeny.</title>
        <authorList>
            <consortium name="Drosophila 12 Genomes Consortium"/>
            <person name="Clark A.G."/>
            <person name="Eisen M.B."/>
            <person name="Smith D.R."/>
            <person name="Bergman C.M."/>
            <person name="Oliver B."/>
            <person name="Markow T.A."/>
            <person name="Kaufman T.C."/>
            <person name="Kellis M."/>
            <person name="Gelbart W."/>
            <person name="Iyer V.N."/>
            <person name="Pollard D.A."/>
            <person name="Sackton T.B."/>
            <person name="Larracuente A.M."/>
            <person name="Singh N.D."/>
            <person name="Abad J.P."/>
            <person name="Abt D.N."/>
            <person name="Adryan B."/>
            <person name="Aguade M."/>
            <person name="Akashi H."/>
            <person name="Anderson W.W."/>
            <person name="Aquadro C.F."/>
            <person name="Ardell D.H."/>
            <person name="Arguello R."/>
            <person name="Artieri C.G."/>
            <person name="Barbash D.A."/>
            <person name="Barker D."/>
            <person name="Barsanti P."/>
            <person name="Batterham P."/>
            <person name="Batzoglou S."/>
            <person name="Begun D."/>
            <person name="Bhutkar A."/>
            <person name="Blanco E."/>
            <person name="Bosak S.A."/>
            <person name="Bradley R.K."/>
            <person name="Brand A.D."/>
            <person name="Brent M.R."/>
            <person name="Brooks A.N."/>
            <person name="Brown R.H."/>
            <person name="Butlin R.K."/>
            <person name="Caggese C."/>
            <person name="Calvi B.R."/>
            <person name="Bernardo de Carvalho A."/>
            <person name="Caspi A."/>
            <person name="Castrezana S."/>
            <person name="Celniker S.E."/>
            <person name="Chang J.L."/>
            <person name="Chapple C."/>
            <person name="Chatterji S."/>
            <person name="Chinwalla A."/>
            <person name="Civetta A."/>
            <person name="Clifton S.W."/>
            <person name="Comeron J.M."/>
            <person name="Costello J.C."/>
            <person name="Coyne J.A."/>
            <person name="Daub J."/>
            <person name="David R.G."/>
            <person name="Delcher A.L."/>
            <person name="Delehaunty K."/>
            <person name="Do C.B."/>
            <person name="Ebling H."/>
            <person name="Edwards K."/>
            <person name="Eickbush T."/>
            <person name="Evans J.D."/>
            <person name="Filipski A."/>
            <person name="Findeiss S."/>
            <person name="Freyhult E."/>
            <person name="Fulton L."/>
            <person name="Fulton R."/>
            <person name="Garcia A.C."/>
            <person name="Gardiner A."/>
            <person name="Garfield D.A."/>
            <person name="Garvin B.E."/>
            <person name="Gibson G."/>
            <person name="Gilbert D."/>
            <person name="Gnerre S."/>
            <person name="Godfrey J."/>
            <person name="Good R."/>
            <person name="Gotea V."/>
            <person name="Gravely B."/>
            <person name="Greenberg A.J."/>
            <person name="Griffiths-Jones S."/>
            <person name="Gross S."/>
            <person name="Guigo R."/>
            <person name="Gustafson E.A."/>
            <person name="Haerty W."/>
            <person name="Hahn M.W."/>
            <person name="Halligan D.L."/>
            <person name="Halpern A.L."/>
            <person name="Halter G.M."/>
            <person name="Han M.V."/>
            <person name="Heger A."/>
            <person name="Hillier L."/>
            <person name="Hinrichs A.S."/>
            <person name="Holmes I."/>
            <person name="Hoskins R.A."/>
            <person name="Hubisz M.J."/>
            <person name="Hultmark D."/>
            <person name="Huntley M.A."/>
            <person name="Jaffe D.B."/>
            <person name="Jagadeeshan S."/>
            <person name="Jeck W.R."/>
            <person name="Johnson J."/>
            <person name="Jones C.D."/>
            <person name="Jordan W.C."/>
            <person name="Karpen G.H."/>
            <person name="Kataoka E."/>
            <person name="Keightley P.D."/>
            <person name="Kheradpour P."/>
            <person name="Kirkness E.F."/>
            <person name="Koerich L.B."/>
            <person name="Kristiansen K."/>
            <person name="Kudrna D."/>
            <person name="Kulathinal R.J."/>
            <person name="Kumar S."/>
            <person name="Kwok R."/>
            <person name="Lander E."/>
            <person name="Langley C.H."/>
            <person name="Lapoint R."/>
            <person name="Lazzaro B.P."/>
            <person name="Lee S.J."/>
            <person name="Levesque L."/>
            <person name="Li R."/>
            <person name="Lin C.F."/>
            <person name="Lin M.F."/>
            <person name="Lindblad-Toh K."/>
            <person name="Llopart A."/>
            <person name="Long M."/>
            <person name="Low L."/>
            <person name="Lozovsky E."/>
            <person name="Lu J."/>
            <person name="Luo M."/>
            <person name="Machado C.A."/>
            <person name="Makalowski W."/>
            <person name="Marzo M."/>
            <person name="Matsuda M."/>
            <person name="Matzkin L."/>
            <person name="McAllister B."/>
            <person name="McBride C.S."/>
            <person name="McKernan B."/>
            <person name="McKernan K."/>
            <person name="Mendez-Lago M."/>
            <person name="Minx P."/>
            <person name="Mollenhauer M.U."/>
            <person name="Montooth K."/>
            <person name="Mount S.M."/>
            <person name="Mu X."/>
            <person name="Myers E."/>
            <person name="Negre B."/>
            <person name="Newfeld S."/>
            <person name="Nielsen R."/>
            <person name="Noor M.A."/>
            <person name="O'Grady P."/>
            <person name="Pachter L."/>
            <person name="Papaceit M."/>
            <person name="Parisi M.J."/>
            <person name="Parisi M."/>
            <person name="Parts L."/>
            <person name="Pedersen J.S."/>
            <person name="Pesole G."/>
            <person name="Phillippy A.M."/>
            <person name="Ponting C.P."/>
            <person name="Pop M."/>
            <person name="Porcelli D."/>
            <person name="Powell J.R."/>
            <person name="Prohaska S."/>
            <person name="Pruitt K."/>
            <person name="Puig M."/>
            <person name="Quesneville H."/>
            <person name="Ram K.R."/>
            <person name="Rand D."/>
            <person name="Rasmussen M.D."/>
            <person name="Reed L.K."/>
            <person name="Reenan R."/>
            <person name="Reily A."/>
            <person name="Remington K.A."/>
            <person name="Rieger T.T."/>
            <person name="Ritchie M.G."/>
            <person name="Robin C."/>
            <person name="Rogers Y.H."/>
            <person name="Rohde C."/>
            <person name="Rozas J."/>
            <person name="Rubenfield M.J."/>
            <person name="Ruiz A."/>
            <person name="Russo S."/>
            <person name="Salzberg S.L."/>
            <person name="Sanchez-Gracia A."/>
            <person name="Saranga D.J."/>
            <person name="Sato H."/>
            <person name="Schaeffer S.W."/>
            <person name="Schatz M.C."/>
            <person name="Schlenke T."/>
            <person name="Schwartz R."/>
            <person name="Segarra C."/>
            <person name="Singh R.S."/>
            <person name="Sirot L."/>
            <person name="Sirota M."/>
            <person name="Sisneros N.B."/>
            <person name="Smith C.D."/>
            <person name="Smith T.F."/>
            <person name="Spieth J."/>
            <person name="Stage D.E."/>
            <person name="Stark A."/>
            <person name="Stephan W."/>
            <person name="Strausberg R.L."/>
            <person name="Strempel S."/>
            <person name="Sturgill D."/>
            <person name="Sutton G."/>
            <person name="Sutton G.G."/>
            <person name="Tao W."/>
            <person name="Teichmann S."/>
            <person name="Tobari Y.N."/>
            <person name="Tomimura Y."/>
            <person name="Tsolas J.M."/>
            <person name="Valente V.L."/>
            <person name="Venter E."/>
            <person name="Venter J.C."/>
            <person name="Vicario S."/>
            <person name="Vieira F.G."/>
            <person name="Vilella A.J."/>
            <person name="Villasante A."/>
            <person name="Walenz B."/>
            <person name="Wang J."/>
            <person name="Wasserman M."/>
            <person name="Watts T."/>
            <person name="Wilson D."/>
            <person name="Wilson R.K."/>
            <person name="Wing R.A."/>
            <person name="Wolfner M.F."/>
            <person name="Wong A."/>
            <person name="Wong G.K."/>
            <person name="Wu C.I."/>
            <person name="Wu G."/>
            <person name="Yamamoto D."/>
            <person name="Yang H.P."/>
            <person name="Yang S.P."/>
            <person name="Yorke J.A."/>
            <person name="Yoshida K."/>
            <person name="Zdobnov E."/>
            <person name="Zhang P."/>
            <person name="Zhang Y."/>
            <person name="Zimin A.V."/>
            <person name="Baldwin J."/>
            <person name="Abdouelleil A."/>
            <person name="Abdulkadir J."/>
            <person name="Abebe A."/>
            <person name="Abera B."/>
            <person name="Abreu J."/>
            <person name="Acer S.C."/>
            <person name="Aftuck L."/>
            <person name="Alexander A."/>
            <person name="An P."/>
            <person name="Anderson E."/>
            <person name="Anderson S."/>
            <person name="Arachi H."/>
            <person name="Azer M."/>
            <person name="Bachantsang P."/>
            <person name="Barry A."/>
            <person name="Bayul T."/>
            <person name="Berlin A."/>
            <person name="Bessette D."/>
            <person name="Bloom T."/>
            <person name="Blye J."/>
            <person name="Boguslavskiy L."/>
            <person name="Bonnet C."/>
            <person name="Boukhgalter B."/>
            <person name="Bourzgui I."/>
            <person name="Brown A."/>
            <person name="Cahill P."/>
            <person name="Channer S."/>
            <person name="Cheshatsang Y."/>
            <person name="Chuda L."/>
            <person name="Citroen M."/>
            <person name="Collymore A."/>
            <person name="Cooke P."/>
            <person name="Costello M."/>
            <person name="D'Aco K."/>
            <person name="Daza R."/>
            <person name="De Haan G."/>
            <person name="DeGray S."/>
            <person name="DeMaso C."/>
            <person name="Dhargay N."/>
            <person name="Dooley K."/>
            <person name="Dooley E."/>
            <person name="Doricent M."/>
            <person name="Dorje P."/>
            <person name="Dorjee K."/>
            <person name="Dupes A."/>
            <person name="Elong R."/>
            <person name="Falk J."/>
            <person name="Farina A."/>
            <person name="Faro S."/>
            <person name="Ferguson D."/>
            <person name="Fisher S."/>
            <person name="Foley C.D."/>
            <person name="Franke A."/>
            <person name="Friedrich D."/>
            <person name="Gadbois L."/>
            <person name="Gearin G."/>
            <person name="Gearin C.R."/>
            <person name="Giannoukos G."/>
            <person name="Goode T."/>
            <person name="Graham J."/>
            <person name="Grandbois E."/>
            <person name="Grewal S."/>
            <person name="Gyaltsen K."/>
            <person name="Hafez N."/>
            <person name="Hagos B."/>
            <person name="Hall J."/>
            <person name="Henson C."/>
            <person name="Hollinger A."/>
            <person name="Honan T."/>
            <person name="Huard M.D."/>
            <person name="Hughes L."/>
            <person name="Hurhula B."/>
            <person name="Husby M.E."/>
            <person name="Kamat A."/>
            <person name="Kanga B."/>
            <person name="Kashin S."/>
            <person name="Khazanovich D."/>
            <person name="Kisner P."/>
            <person name="Lance K."/>
            <person name="Lara M."/>
            <person name="Lee W."/>
            <person name="Lennon N."/>
            <person name="Letendre F."/>
            <person name="LeVine R."/>
            <person name="Lipovsky A."/>
            <person name="Liu X."/>
            <person name="Liu J."/>
            <person name="Liu S."/>
            <person name="Lokyitsang T."/>
            <person name="Lokyitsang Y."/>
            <person name="Lubonja R."/>
            <person name="Lui A."/>
            <person name="MacDonald P."/>
            <person name="Magnisalis V."/>
            <person name="Maru K."/>
            <person name="Matthews C."/>
            <person name="McCusker W."/>
            <person name="McDonough S."/>
            <person name="Mehta T."/>
            <person name="Meldrim J."/>
            <person name="Meneus L."/>
            <person name="Mihai O."/>
            <person name="Mihalev A."/>
            <person name="Mihova T."/>
            <person name="Mittelman R."/>
            <person name="Mlenga V."/>
            <person name="Montmayeur A."/>
            <person name="Mulrain L."/>
            <person name="Navidi A."/>
            <person name="Naylor J."/>
            <person name="Negash T."/>
            <person name="Nguyen T."/>
            <person name="Nguyen N."/>
            <person name="Nicol R."/>
            <person name="Norbu C."/>
            <person name="Norbu N."/>
            <person name="Novod N."/>
            <person name="O'Neill B."/>
            <person name="Osman S."/>
            <person name="Markiewicz E."/>
            <person name="Oyono O.L."/>
            <person name="Patti C."/>
            <person name="Phunkhang P."/>
            <person name="Pierre F."/>
            <person name="Priest M."/>
            <person name="Raghuraman S."/>
            <person name="Rege F."/>
            <person name="Reyes R."/>
            <person name="Rise C."/>
            <person name="Rogov P."/>
            <person name="Ross K."/>
            <person name="Ryan E."/>
            <person name="Settipalli S."/>
            <person name="Shea T."/>
            <person name="Sherpa N."/>
            <person name="Shi L."/>
            <person name="Shih D."/>
            <person name="Sparrow T."/>
            <person name="Spaulding J."/>
            <person name="Stalker J."/>
            <person name="Stange-Thomann N."/>
            <person name="Stavropoulos S."/>
            <person name="Stone C."/>
            <person name="Strader C."/>
            <person name="Tesfaye S."/>
            <person name="Thomson T."/>
            <person name="Thoulutsang Y."/>
            <person name="Thoulutsang D."/>
            <person name="Topham K."/>
            <person name="Topping I."/>
            <person name="Tsamla T."/>
            <person name="Vassiliev H."/>
            <person name="Vo A."/>
            <person name="Wangchuk T."/>
            <person name="Wangdi T."/>
            <person name="Weiand M."/>
            <person name="Wilkinson J."/>
            <person name="Wilson A."/>
            <person name="Yadav S."/>
            <person name="Young G."/>
            <person name="Yu Q."/>
            <person name="Zembek L."/>
            <person name="Zhong D."/>
            <person name="Zimmer A."/>
            <person name="Zwirko Z."/>
            <person name="Jaffe D.B."/>
            <person name="Alvarez P."/>
            <person name="Brockman W."/>
            <person name="Butler J."/>
            <person name="Chin C."/>
            <person name="Gnerre S."/>
            <person name="Grabherr M."/>
            <person name="Kleber M."/>
            <person name="Mauceli E."/>
            <person name="MacCallum I."/>
        </authorList>
    </citation>
    <scope>NUCLEOTIDE SEQUENCE [LARGE SCALE GENOMIC DNA]</scope>
    <source>
        <strain evidence="17">Tucson 14030-0811.24</strain>
    </source>
</reference>
<dbReference type="HOGENOM" id="CLU_001570_5_1_1"/>
<accession>B4MQ28</accession>
<evidence type="ECO:0000256" key="15">
    <source>
        <dbReference type="SAM" id="SignalP"/>
    </source>
</evidence>
<keyword evidence="5 13" id="KW-0349">Heme</keyword>
<dbReference type="OMA" id="AKNPRIW"/>
<dbReference type="OrthoDB" id="1470350at2759"/>
<evidence type="ECO:0000256" key="12">
    <source>
        <dbReference type="ARBA" id="ARBA00023136"/>
    </source>
</evidence>
<keyword evidence="7" id="KW-0256">Endoplasmic reticulum</keyword>
<evidence type="ECO:0000256" key="7">
    <source>
        <dbReference type="ARBA" id="ARBA00022824"/>
    </source>
</evidence>
<dbReference type="EMBL" id="CH963849">
    <property type="protein sequence ID" value="EDW74217.1"/>
    <property type="molecule type" value="Genomic_DNA"/>
</dbReference>
<dbReference type="Proteomes" id="UP000007798">
    <property type="component" value="Unassembled WGS sequence"/>
</dbReference>
<evidence type="ECO:0000256" key="5">
    <source>
        <dbReference type="ARBA" id="ARBA00022617"/>
    </source>
</evidence>
<dbReference type="PhylomeDB" id="B4MQ28"/>
<keyword evidence="12" id="KW-0472">Membrane</keyword>
<evidence type="ECO:0000256" key="11">
    <source>
        <dbReference type="ARBA" id="ARBA00023033"/>
    </source>
</evidence>
<sequence length="558" mass="65107">MWLILLGLLALPVIIFAYIELRVAHRRRLVNKFNGPATVPIVGNGFQMGKNPSDILNQVFNWWHQYGKDNFRFWIGYYSNILITNPKYLEYILSSQTLIQKSDIYDLLHPWLGFGLLTSTGKKWHKHRKMITPSFHFNILQDFHEVMNENSTKFIKKLKRVAANDNIIDFQDQTHYLTLDVICDTAMGVPINAMENSDSKVVHAFKDMCYNINMRAFHPFKRTEFLYRFFPEYSKYCETLKTLQDFTNDIIEKRVEAYKLETNKKTDSNEFSRKKMAFLDTLLSSTIDGRPLTNVEIYEEVSTFMFEGHDTTTSGVAFAVYLLSRHPEEQRKLFEEQCAVMGSDLSRDATFQEIADMKYLDLFIKEAQRVYPSVPFIGRYTDKDYEIDGTTIPKGSTLNLALIILGYDERTFKDPHVFRPERFEQERPAPFEYLPFSAGPRNCIGQKFALLEIKTVVSKIIRTFQVLPALDELISKDNRLSTFLGPEEERLKFEQKRHKYDPILSAVLTLKSENGLHLRLKERVICEIFLFCSLSTLFAYLLRSFAEFPLLSLALCLY</sequence>
<keyword evidence="8" id="KW-0492">Microsome</keyword>
<evidence type="ECO:0000256" key="14">
    <source>
        <dbReference type="RuleBase" id="RU000461"/>
    </source>
</evidence>
<comment type="subcellular location">
    <subcellularLocation>
        <location evidence="3">Endoplasmic reticulum membrane</location>
        <topology evidence="3">Peripheral membrane protein</topology>
    </subcellularLocation>
    <subcellularLocation>
        <location evidence="2">Microsome membrane</location>
        <topology evidence="2">Peripheral membrane protein</topology>
    </subcellularLocation>
</comment>
<keyword evidence="17" id="KW-1185">Reference proteome</keyword>
<gene>
    <name evidence="16" type="primary">Dwil\GK21501</name>
    <name evidence="16" type="ORF">Dwil_GK21501</name>
</gene>
<feature type="binding site" description="axial binding residue" evidence="13">
    <location>
        <position position="443"/>
    </location>
    <ligand>
        <name>heme</name>
        <dbReference type="ChEBI" id="CHEBI:30413"/>
    </ligand>
    <ligandPart>
        <name>Fe</name>
        <dbReference type="ChEBI" id="CHEBI:18248"/>
    </ligandPart>
</feature>
<evidence type="ECO:0000256" key="2">
    <source>
        <dbReference type="ARBA" id="ARBA00004174"/>
    </source>
</evidence>
<dbReference type="InParanoid" id="B4MQ28"/>
<feature type="chain" id="PRO_5002818485" evidence="15">
    <location>
        <begin position="18"/>
        <end position="558"/>
    </location>
</feature>
<dbReference type="CDD" id="cd20628">
    <property type="entry name" value="CYP4"/>
    <property type="match status" value="1"/>
</dbReference>
<keyword evidence="9 14" id="KW-0560">Oxidoreductase</keyword>
<evidence type="ECO:0000256" key="3">
    <source>
        <dbReference type="ARBA" id="ARBA00004406"/>
    </source>
</evidence>
<dbReference type="InterPro" id="IPR017972">
    <property type="entry name" value="Cyt_P450_CS"/>
</dbReference>
<evidence type="ECO:0000256" key="8">
    <source>
        <dbReference type="ARBA" id="ARBA00022848"/>
    </source>
</evidence>
<keyword evidence="15" id="KW-0732">Signal</keyword>
<organism evidence="17">
    <name type="scientific">Drosophila willistoni</name>
    <name type="common">Fruit fly</name>
    <dbReference type="NCBI Taxonomy" id="7260"/>
    <lineage>
        <taxon>Eukaryota</taxon>
        <taxon>Metazoa</taxon>
        <taxon>Ecdysozoa</taxon>
        <taxon>Arthropoda</taxon>
        <taxon>Hexapoda</taxon>
        <taxon>Insecta</taxon>
        <taxon>Pterygota</taxon>
        <taxon>Neoptera</taxon>
        <taxon>Endopterygota</taxon>
        <taxon>Diptera</taxon>
        <taxon>Brachycera</taxon>
        <taxon>Muscomorpha</taxon>
        <taxon>Ephydroidea</taxon>
        <taxon>Drosophilidae</taxon>
        <taxon>Drosophila</taxon>
        <taxon>Sophophora</taxon>
    </lineage>
</organism>
<comment type="similarity">
    <text evidence="4 14">Belongs to the cytochrome P450 family.</text>
</comment>
<name>B4MQ28_DROWI</name>
<dbReference type="eggNOG" id="KOG0157">
    <property type="taxonomic scope" value="Eukaryota"/>
</dbReference>
<evidence type="ECO:0000256" key="6">
    <source>
        <dbReference type="ARBA" id="ARBA00022723"/>
    </source>
</evidence>